<dbReference type="PANTHER" id="PTHR47392">
    <property type="entry name" value="G-PROTEIN COUPLED RECEPTOR 82-RELATED"/>
    <property type="match status" value="1"/>
</dbReference>
<feature type="transmembrane region" description="Helical" evidence="6">
    <location>
        <begin position="20"/>
        <end position="45"/>
    </location>
</feature>
<dbReference type="PRINTS" id="PR00237">
    <property type="entry name" value="GPCRRHODOPSN"/>
</dbReference>
<protein>
    <recommendedName>
        <fullName evidence="7">G-protein coupled receptors family 1 profile domain-containing protein</fullName>
    </recommendedName>
</protein>
<dbReference type="PANTHER" id="PTHR47392:SF1">
    <property type="entry name" value="G-PROTEIN COUPLED RECEPTOR 82-RELATED"/>
    <property type="match status" value="1"/>
</dbReference>
<sequence length="503" mass="55911">MEMPSVANTSQLCASDATLFILPSLYILIFLTGLPGNALSLWVFLWRIPNQTSTHVYLTHLGLSNLLLCLTAPFQAAYYVQAQTPSNELYNKQVLTPSNDLYNKQVLTPSNDLYNKQALTPSNDLYNKHALTPSNDLYNKQALTPSNDLYNKQALTPSNDLYNKHALTPFNDLYNKQVLKPSNDLYNKQGQRWSTGSPLCKLVVHWVTPVQQINIYVGVFILTWVALSRFATLIQHTHASRPSAFATLLPNAFFTALRRPRFAKAVCAGVWVVVVGAIVPVAVYYSVKEANAGDGTKACYNFDVEAGGRLSRGSNVAAIVVFFVCFILVMTSYVSVARHVRRSRQSAAINGSQRLLGKVFRNIVVIQVVLIVCLLPHHIFKSIFISIVEKQEPADLATTGGSAREHCLRLSAIIEVKNFLLCLASLRCSADPVMYFLLDKTFYKNIRSMFRLSLQKPSSQSLGGTTSKAKARANGTSVRLKEACHKDQGSWKDSTTVDWSEEM</sequence>
<dbReference type="PROSITE" id="PS50262">
    <property type="entry name" value="G_PROTEIN_RECEP_F1_2"/>
    <property type="match status" value="1"/>
</dbReference>
<dbReference type="GeneTree" id="ENSGT01140000282516"/>
<dbReference type="InterPro" id="IPR000276">
    <property type="entry name" value="GPCR_Rhodpsn"/>
</dbReference>
<evidence type="ECO:0000256" key="5">
    <source>
        <dbReference type="SAM" id="MobiDB-lite"/>
    </source>
</evidence>
<dbReference type="AlphaFoldDB" id="A0AAY5K7Z6"/>
<evidence type="ECO:0000256" key="4">
    <source>
        <dbReference type="ARBA" id="ARBA00023136"/>
    </source>
</evidence>
<feature type="region of interest" description="Disordered" evidence="5">
    <location>
        <begin position="457"/>
        <end position="477"/>
    </location>
</feature>
<name>A0AAY5K7Z6_ESOLU</name>
<dbReference type="SUPFAM" id="SSF81321">
    <property type="entry name" value="Family A G protein-coupled receptor-like"/>
    <property type="match status" value="2"/>
</dbReference>
<keyword evidence="9" id="KW-1185">Reference proteome</keyword>
<evidence type="ECO:0000256" key="3">
    <source>
        <dbReference type="ARBA" id="ARBA00022989"/>
    </source>
</evidence>
<dbReference type="GO" id="GO:0004930">
    <property type="term" value="F:G protein-coupled receptor activity"/>
    <property type="evidence" value="ECO:0007669"/>
    <property type="project" value="InterPro"/>
</dbReference>
<organism evidence="8 9">
    <name type="scientific">Esox lucius</name>
    <name type="common">Northern pike</name>
    <dbReference type="NCBI Taxonomy" id="8010"/>
    <lineage>
        <taxon>Eukaryota</taxon>
        <taxon>Metazoa</taxon>
        <taxon>Chordata</taxon>
        <taxon>Craniata</taxon>
        <taxon>Vertebrata</taxon>
        <taxon>Euteleostomi</taxon>
        <taxon>Actinopterygii</taxon>
        <taxon>Neopterygii</taxon>
        <taxon>Teleostei</taxon>
        <taxon>Protacanthopterygii</taxon>
        <taxon>Esociformes</taxon>
        <taxon>Esocidae</taxon>
        <taxon>Esox</taxon>
    </lineage>
</organism>
<dbReference type="Ensembl" id="ENSELUT00000092260.1">
    <property type="protein sequence ID" value="ENSELUP00000085309.1"/>
    <property type="gene ID" value="ENSELUG00000043547.1"/>
</dbReference>
<proteinExistence type="predicted"/>
<keyword evidence="4 6" id="KW-0472">Membrane</keyword>
<dbReference type="Pfam" id="PF00001">
    <property type="entry name" value="7tm_1"/>
    <property type="match status" value="1"/>
</dbReference>
<evidence type="ECO:0000256" key="2">
    <source>
        <dbReference type="ARBA" id="ARBA00022692"/>
    </source>
</evidence>
<dbReference type="InterPro" id="IPR017452">
    <property type="entry name" value="GPCR_Rhodpsn_7TM"/>
</dbReference>
<evidence type="ECO:0000313" key="9">
    <source>
        <dbReference type="Proteomes" id="UP000265140"/>
    </source>
</evidence>
<feature type="transmembrane region" description="Helical" evidence="6">
    <location>
        <begin position="265"/>
        <end position="287"/>
    </location>
</feature>
<reference evidence="8" key="2">
    <citation type="submission" date="2025-08" db="UniProtKB">
        <authorList>
            <consortium name="Ensembl"/>
        </authorList>
    </citation>
    <scope>IDENTIFICATION</scope>
</reference>
<evidence type="ECO:0000313" key="8">
    <source>
        <dbReference type="Ensembl" id="ENSELUP00000085309.1"/>
    </source>
</evidence>
<dbReference type="Proteomes" id="UP000265140">
    <property type="component" value="Chromosome 20"/>
</dbReference>
<evidence type="ECO:0000256" key="1">
    <source>
        <dbReference type="ARBA" id="ARBA00004370"/>
    </source>
</evidence>
<feature type="domain" description="G-protein coupled receptors family 1 profile" evidence="7">
    <location>
        <begin position="36"/>
        <end position="435"/>
    </location>
</feature>
<dbReference type="InterPro" id="IPR042804">
    <property type="entry name" value="GPR82"/>
</dbReference>
<comment type="subcellular location">
    <subcellularLocation>
        <location evidence="1">Membrane</location>
    </subcellularLocation>
</comment>
<feature type="compositionally biased region" description="Polar residues" evidence="5">
    <location>
        <begin position="457"/>
        <end position="468"/>
    </location>
</feature>
<dbReference type="GO" id="GO:0016020">
    <property type="term" value="C:membrane"/>
    <property type="evidence" value="ECO:0007669"/>
    <property type="project" value="UniProtKB-SubCell"/>
</dbReference>
<feature type="transmembrane region" description="Helical" evidence="6">
    <location>
        <begin position="316"/>
        <end position="338"/>
    </location>
</feature>
<keyword evidence="3 6" id="KW-1133">Transmembrane helix</keyword>
<feature type="transmembrane region" description="Helical" evidence="6">
    <location>
        <begin position="359"/>
        <end position="380"/>
    </location>
</feature>
<reference evidence="8" key="3">
    <citation type="submission" date="2025-09" db="UniProtKB">
        <authorList>
            <consortium name="Ensembl"/>
        </authorList>
    </citation>
    <scope>IDENTIFICATION</scope>
</reference>
<evidence type="ECO:0000256" key="6">
    <source>
        <dbReference type="SAM" id="Phobius"/>
    </source>
</evidence>
<reference evidence="8 9" key="1">
    <citation type="submission" date="2020-02" db="EMBL/GenBank/DDBJ databases">
        <title>Esox lucius (northern pike) genome, fEsoLuc1, primary haplotype.</title>
        <authorList>
            <person name="Myers G."/>
            <person name="Karagic N."/>
            <person name="Meyer A."/>
            <person name="Pippel M."/>
            <person name="Reichard M."/>
            <person name="Winkler S."/>
            <person name="Tracey A."/>
            <person name="Sims Y."/>
            <person name="Howe K."/>
            <person name="Rhie A."/>
            <person name="Formenti G."/>
            <person name="Durbin R."/>
            <person name="Fedrigo O."/>
            <person name="Jarvis E.D."/>
        </authorList>
    </citation>
    <scope>NUCLEOTIDE SEQUENCE [LARGE SCALE GENOMIC DNA]</scope>
</reference>
<dbReference type="Gene3D" id="1.20.1070.10">
    <property type="entry name" value="Rhodopsin 7-helix transmembrane proteins"/>
    <property type="match status" value="2"/>
</dbReference>
<accession>A0AAY5K7Z6</accession>
<evidence type="ECO:0000259" key="7">
    <source>
        <dbReference type="PROSITE" id="PS50262"/>
    </source>
</evidence>
<keyword evidence="2 6" id="KW-0812">Transmembrane</keyword>